<dbReference type="NCBIfam" id="TIGR00040">
    <property type="entry name" value="yfcE"/>
    <property type="match status" value="1"/>
</dbReference>
<feature type="domain" description="Calcineurin-like phosphoesterase" evidence="3">
    <location>
        <begin position="1"/>
        <end position="153"/>
    </location>
</feature>
<gene>
    <name evidence="4" type="ORF">CBW65_06040</name>
</gene>
<comment type="similarity">
    <text evidence="1 2">Belongs to the metallophosphoesterase superfamily. YfcE family.</text>
</comment>
<sequence length="166" mass="18130">MKIAVISDTHMPKMAKQVPPKLVEGLRDVDLILHAGDWQTLDVVEMFEQFAPVNGVAGNVDGAEIAARFGRQKVLTLGGYKIGLVHGDGKGKTTEQRAVAAFAGEKVDVIVFGHSHLPLYQVLEDGTILFNPGSATDKRRQAQFSYGLIEIGDGLTVRHVFYDEKK</sequence>
<dbReference type="InterPro" id="IPR024654">
    <property type="entry name" value="Calcineurin-like_PHP_lpxH"/>
</dbReference>
<dbReference type="EMBL" id="CP021434">
    <property type="protein sequence ID" value="ARU60694.1"/>
    <property type="molecule type" value="Genomic_DNA"/>
</dbReference>
<dbReference type="AlphaFoldDB" id="A0A1Y0IMW1"/>
<reference evidence="5" key="1">
    <citation type="submission" date="2017-05" db="EMBL/GenBank/DDBJ databases">
        <authorList>
            <person name="Sung H."/>
        </authorList>
    </citation>
    <scope>NUCLEOTIDE SEQUENCE [LARGE SCALE GENOMIC DNA]</scope>
    <source>
        <strain evidence="5">AR23208</strain>
    </source>
</reference>
<proteinExistence type="inferred from homology"/>
<name>A0A1Y0IMW1_9BACL</name>
<dbReference type="PANTHER" id="PTHR11124">
    <property type="entry name" value="VACUOLAR SORTING PROTEIN VPS29"/>
    <property type="match status" value="1"/>
</dbReference>
<dbReference type="SUPFAM" id="SSF56300">
    <property type="entry name" value="Metallo-dependent phosphatases"/>
    <property type="match status" value="1"/>
</dbReference>
<dbReference type="GO" id="GO:0016787">
    <property type="term" value="F:hydrolase activity"/>
    <property type="evidence" value="ECO:0007669"/>
    <property type="project" value="UniProtKB-UniRule"/>
</dbReference>
<evidence type="ECO:0000256" key="1">
    <source>
        <dbReference type="ARBA" id="ARBA00008950"/>
    </source>
</evidence>
<organism evidence="4 5">
    <name type="scientific">Tumebacillus avium</name>
    <dbReference type="NCBI Taxonomy" id="1903704"/>
    <lineage>
        <taxon>Bacteria</taxon>
        <taxon>Bacillati</taxon>
        <taxon>Bacillota</taxon>
        <taxon>Bacilli</taxon>
        <taxon>Bacillales</taxon>
        <taxon>Alicyclobacillaceae</taxon>
        <taxon>Tumebacillus</taxon>
    </lineage>
</organism>
<evidence type="ECO:0000259" key="3">
    <source>
        <dbReference type="Pfam" id="PF12850"/>
    </source>
</evidence>
<dbReference type="Gene3D" id="3.60.21.10">
    <property type="match status" value="1"/>
</dbReference>
<accession>A0A1Y0IMW1</accession>
<protein>
    <recommendedName>
        <fullName evidence="2">Phosphoesterase</fullName>
        <ecNumber evidence="2">3.1.4.-</ecNumber>
    </recommendedName>
</protein>
<dbReference type="GO" id="GO:0046872">
    <property type="term" value="F:metal ion binding"/>
    <property type="evidence" value="ECO:0007669"/>
    <property type="project" value="UniProtKB-KW"/>
</dbReference>
<dbReference type="Pfam" id="PF12850">
    <property type="entry name" value="Metallophos_2"/>
    <property type="match status" value="1"/>
</dbReference>
<dbReference type="EC" id="3.1.4.-" evidence="2"/>
<evidence type="ECO:0000256" key="2">
    <source>
        <dbReference type="RuleBase" id="RU362039"/>
    </source>
</evidence>
<evidence type="ECO:0000313" key="4">
    <source>
        <dbReference type="EMBL" id="ARU60694.1"/>
    </source>
</evidence>
<dbReference type="InterPro" id="IPR029052">
    <property type="entry name" value="Metallo-depent_PP-like"/>
</dbReference>
<keyword evidence="2" id="KW-0479">Metal-binding</keyword>
<evidence type="ECO:0000313" key="5">
    <source>
        <dbReference type="Proteomes" id="UP000195437"/>
    </source>
</evidence>
<comment type="cofactor">
    <cofactor evidence="2">
        <name>a divalent metal cation</name>
        <dbReference type="ChEBI" id="CHEBI:60240"/>
    </cofactor>
</comment>
<dbReference type="Proteomes" id="UP000195437">
    <property type="component" value="Chromosome"/>
</dbReference>
<dbReference type="InterPro" id="IPR000979">
    <property type="entry name" value="Phosphodiesterase_MJ0936/Vps29"/>
</dbReference>
<dbReference type="KEGG" id="tum:CBW65_06040"/>
<dbReference type="OrthoDB" id="9800565at2"/>
<dbReference type="RefSeq" id="WP_087456084.1">
    <property type="nucleotide sequence ID" value="NZ_CP021434.1"/>
</dbReference>
<keyword evidence="5" id="KW-1185">Reference proteome</keyword>